<dbReference type="AlphaFoldDB" id="A0A6G1IKS7"/>
<evidence type="ECO:0000313" key="2">
    <source>
        <dbReference type="EMBL" id="KAF2678698.1"/>
    </source>
</evidence>
<organism evidence="2 3">
    <name type="scientific">Lentithecium fluviatile CBS 122367</name>
    <dbReference type="NCBI Taxonomy" id="1168545"/>
    <lineage>
        <taxon>Eukaryota</taxon>
        <taxon>Fungi</taxon>
        <taxon>Dikarya</taxon>
        <taxon>Ascomycota</taxon>
        <taxon>Pezizomycotina</taxon>
        <taxon>Dothideomycetes</taxon>
        <taxon>Pleosporomycetidae</taxon>
        <taxon>Pleosporales</taxon>
        <taxon>Massarineae</taxon>
        <taxon>Lentitheciaceae</taxon>
        <taxon>Lentithecium</taxon>
    </lineage>
</organism>
<sequence length="251" mass="27649">MQTEACCCHDDVFPEHLRPPASPDSRPRVTKPTPQQSPFTSTSPSTSTAVAPQYPTHFPSTWFLGNWSIESPAGGFEQRRTQSCPHMKNAAPRPSSASLLRHVSPAPQASAGTCHPSQRSVSRPELLHHEEGGPEAQGRAARVAKRQQTITHPHDLCATMDMDDVIMRELKGPLSRQEEIDRWMQSQSHVLPRPSSCTGSLHSWTSNNGLWWARERHPSEFSDVSDGSGLGDAPHKGLDIPDTYSVYATSM</sequence>
<gene>
    <name evidence="2" type="ORF">K458DRAFT_422934</name>
</gene>
<feature type="compositionally biased region" description="Low complexity" evidence="1">
    <location>
        <begin position="32"/>
        <end position="48"/>
    </location>
</feature>
<name>A0A6G1IKS7_9PLEO</name>
<dbReference type="EMBL" id="MU005610">
    <property type="protein sequence ID" value="KAF2678698.1"/>
    <property type="molecule type" value="Genomic_DNA"/>
</dbReference>
<feature type="region of interest" description="Disordered" evidence="1">
    <location>
        <begin position="73"/>
        <end position="142"/>
    </location>
</feature>
<dbReference type="OrthoDB" id="10648740at2759"/>
<accession>A0A6G1IKS7</accession>
<feature type="region of interest" description="Disordered" evidence="1">
    <location>
        <begin position="12"/>
        <end position="53"/>
    </location>
</feature>
<reference evidence="2" key="1">
    <citation type="journal article" date="2020" name="Stud. Mycol.">
        <title>101 Dothideomycetes genomes: a test case for predicting lifestyles and emergence of pathogens.</title>
        <authorList>
            <person name="Haridas S."/>
            <person name="Albert R."/>
            <person name="Binder M."/>
            <person name="Bloem J."/>
            <person name="Labutti K."/>
            <person name="Salamov A."/>
            <person name="Andreopoulos B."/>
            <person name="Baker S."/>
            <person name="Barry K."/>
            <person name="Bills G."/>
            <person name="Bluhm B."/>
            <person name="Cannon C."/>
            <person name="Castanera R."/>
            <person name="Culley D."/>
            <person name="Daum C."/>
            <person name="Ezra D."/>
            <person name="Gonzalez J."/>
            <person name="Henrissat B."/>
            <person name="Kuo A."/>
            <person name="Liang C."/>
            <person name="Lipzen A."/>
            <person name="Lutzoni F."/>
            <person name="Magnuson J."/>
            <person name="Mondo S."/>
            <person name="Nolan M."/>
            <person name="Ohm R."/>
            <person name="Pangilinan J."/>
            <person name="Park H.-J."/>
            <person name="Ramirez L."/>
            <person name="Alfaro M."/>
            <person name="Sun H."/>
            <person name="Tritt A."/>
            <person name="Yoshinaga Y."/>
            <person name="Zwiers L.-H."/>
            <person name="Turgeon B."/>
            <person name="Goodwin S."/>
            <person name="Spatafora J."/>
            <person name="Crous P."/>
            <person name="Grigoriev I."/>
        </authorList>
    </citation>
    <scope>NUCLEOTIDE SEQUENCE</scope>
    <source>
        <strain evidence="2">CBS 122367</strain>
    </source>
</reference>
<dbReference type="Proteomes" id="UP000799291">
    <property type="component" value="Unassembled WGS sequence"/>
</dbReference>
<keyword evidence="3" id="KW-1185">Reference proteome</keyword>
<evidence type="ECO:0000313" key="3">
    <source>
        <dbReference type="Proteomes" id="UP000799291"/>
    </source>
</evidence>
<protein>
    <submittedName>
        <fullName evidence="2">Uncharacterized protein</fullName>
    </submittedName>
</protein>
<proteinExistence type="predicted"/>
<evidence type="ECO:0000256" key="1">
    <source>
        <dbReference type="SAM" id="MobiDB-lite"/>
    </source>
</evidence>